<evidence type="ECO:0000256" key="2">
    <source>
        <dbReference type="ARBA" id="ARBA00022525"/>
    </source>
</evidence>
<evidence type="ECO:0000256" key="7">
    <source>
        <dbReference type="SAM" id="SignalP"/>
    </source>
</evidence>
<dbReference type="Pfam" id="PF00086">
    <property type="entry name" value="Thyroglobulin_1"/>
    <property type="match status" value="2"/>
</dbReference>
<comment type="caution">
    <text evidence="9">The sequence shown here is derived from an EMBL/GenBank/DDBJ whole genome shotgun (WGS) entry which is preliminary data.</text>
</comment>
<feature type="compositionally biased region" description="Polar residues" evidence="6">
    <location>
        <begin position="42"/>
        <end position="64"/>
    </location>
</feature>
<comment type="subcellular location">
    <subcellularLocation>
        <location evidence="1">Secreted</location>
    </subcellularLocation>
</comment>
<dbReference type="InterPro" id="IPR000716">
    <property type="entry name" value="Thyroglobulin_1"/>
</dbReference>
<dbReference type="SUPFAM" id="SSF57610">
    <property type="entry name" value="Thyroglobulin type-1 domain"/>
    <property type="match status" value="2"/>
</dbReference>
<keyword evidence="2" id="KW-0964">Secreted</keyword>
<evidence type="ECO:0000256" key="1">
    <source>
        <dbReference type="ARBA" id="ARBA00004613"/>
    </source>
</evidence>
<feature type="region of interest" description="Disordered" evidence="6">
    <location>
        <begin position="25"/>
        <end position="71"/>
    </location>
</feature>
<dbReference type="InterPro" id="IPR036857">
    <property type="entry name" value="Thyroglobulin_1_sf"/>
</dbReference>
<organism evidence="9 10">
    <name type="scientific">Trichonephila clavata</name>
    <name type="common">Joro spider</name>
    <name type="synonym">Nephila clavata</name>
    <dbReference type="NCBI Taxonomy" id="2740835"/>
    <lineage>
        <taxon>Eukaryota</taxon>
        <taxon>Metazoa</taxon>
        <taxon>Ecdysozoa</taxon>
        <taxon>Arthropoda</taxon>
        <taxon>Chelicerata</taxon>
        <taxon>Arachnida</taxon>
        <taxon>Araneae</taxon>
        <taxon>Araneomorphae</taxon>
        <taxon>Entelegynae</taxon>
        <taxon>Araneoidea</taxon>
        <taxon>Nephilidae</taxon>
        <taxon>Trichonephila</taxon>
    </lineage>
</organism>
<protein>
    <recommendedName>
        <fullName evidence="8">Thyroglobulin type-1 domain-containing protein</fullName>
    </recommendedName>
</protein>
<dbReference type="SMART" id="SM00211">
    <property type="entry name" value="TY"/>
    <property type="match status" value="1"/>
</dbReference>
<keyword evidence="3" id="KW-0677">Repeat</keyword>
<feature type="domain" description="Thyroglobulin type-1" evidence="8">
    <location>
        <begin position="156"/>
        <end position="218"/>
    </location>
</feature>
<dbReference type="Gene3D" id="4.10.800.10">
    <property type="entry name" value="Thyroglobulin type-1"/>
    <property type="match status" value="2"/>
</dbReference>
<evidence type="ECO:0000256" key="6">
    <source>
        <dbReference type="SAM" id="MobiDB-lite"/>
    </source>
</evidence>
<evidence type="ECO:0000256" key="3">
    <source>
        <dbReference type="ARBA" id="ARBA00022737"/>
    </source>
</evidence>
<dbReference type="CDD" id="cd00191">
    <property type="entry name" value="TY"/>
    <property type="match status" value="1"/>
</dbReference>
<dbReference type="Proteomes" id="UP000887116">
    <property type="component" value="Unassembled WGS sequence"/>
</dbReference>
<dbReference type="GO" id="GO:0005615">
    <property type="term" value="C:extracellular space"/>
    <property type="evidence" value="ECO:0007669"/>
    <property type="project" value="TreeGrafter"/>
</dbReference>
<evidence type="ECO:0000256" key="5">
    <source>
        <dbReference type="PROSITE-ProRule" id="PRU00500"/>
    </source>
</evidence>
<dbReference type="InterPro" id="IPR051950">
    <property type="entry name" value="Dev_reg/Prot_inhib"/>
</dbReference>
<dbReference type="EMBL" id="BMAO01004408">
    <property type="protein sequence ID" value="GFQ94419.1"/>
    <property type="molecule type" value="Genomic_DNA"/>
</dbReference>
<dbReference type="PANTHER" id="PTHR12352">
    <property type="entry name" value="SECRETED MODULAR CALCIUM-BINDING PROTEIN"/>
    <property type="match status" value="1"/>
</dbReference>
<keyword evidence="10" id="KW-1185">Reference proteome</keyword>
<evidence type="ECO:0000313" key="10">
    <source>
        <dbReference type="Proteomes" id="UP000887116"/>
    </source>
</evidence>
<evidence type="ECO:0000259" key="8">
    <source>
        <dbReference type="PROSITE" id="PS51162"/>
    </source>
</evidence>
<keyword evidence="4 5" id="KW-1015">Disulfide bond</keyword>
<name>A0A8X6HX66_TRICU</name>
<keyword evidence="7" id="KW-0732">Signal</keyword>
<sequence>MIRTGILLVVVLGVLVQIVISHPSSEKNNLQKRTTQRDLDNTDISINATTAHPSSGKNNLQKGTTQKDLDNTDISINATTAHPSSEKYNLQRKTAQREDQNCTSGITPLGFMMEMEPKCDEKGKYLFMQCFKGSKFCACFSKRGFPITPPLSFLKSCKCLVKKNKKESSGMIGGYVPQCEEDGTFKKQQCHYSTGYCYCADPYTGKRTTKPSRDDPKCD</sequence>
<feature type="disulfide bond" evidence="5">
    <location>
        <begin position="190"/>
        <end position="197"/>
    </location>
</feature>
<dbReference type="PROSITE" id="PS00484">
    <property type="entry name" value="THYROGLOBULIN_1_1"/>
    <property type="match status" value="1"/>
</dbReference>
<feature type="signal peptide" evidence="7">
    <location>
        <begin position="1"/>
        <end position="21"/>
    </location>
</feature>
<accession>A0A8X6HX66</accession>
<dbReference type="OrthoDB" id="7357196at2759"/>
<dbReference type="PANTHER" id="PTHR12352:SF3">
    <property type="entry name" value="NIDOGEN-2"/>
    <property type="match status" value="1"/>
</dbReference>
<comment type="caution">
    <text evidence="5">Lacks conserved residue(s) required for the propagation of feature annotation.</text>
</comment>
<dbReference type="PROSITE" id="PS51162">
    <property type="entry name" value="THYROGLOBULIN_1_2"/>
    <property type="match status" value="1"/>
</dbReference>
<gene>
    <name evidence="9" type="primary">AVEN_122593_1</name>
    <name evidence="9" type="ORF">TNCT_239591</name>
</gene>
<proteinExistence type="predicted"/>
<evidence type="ECO:0000256" key="4">
    <source>
        <dbReference type="ARBA" id="ARBA00023157"/>
    </source>
</evidence>
<feature type="chain" id="PRO_5036442256" description="Thyroglobulin type-1 domain-containing protein" evidence="7">
    <location>
        <begin position="22"/>
        <end position="219"/>
    </location>
</feature>
<evidence type="ECO:0000313" key="9">
    <source>
        <dbReference type="EMBL" id="GFQ94419.1"/>
    </source>
</evidence>
<reference evidence="9" key="1">
    <citation type="submission" date="2020-07" db="EMBL/GenBank/DDBJ databases">
        <title>Multicomponent nature underlies the extraordinary mechanical properties of spider dragline silk.</title>
        <authorList>
            <person name="Kono N."/>
            <person name="Nakamura H."/>
            <person name="Mori M."/>
            <person name="Yoshida Y."/>
            <person name="Ohtoshi R."/>
            <person name="Malay A.D."/>
            <person name="Moran D.A.P."/>
            <person name="Tomita M."/>
            <person name="Numata K."/>
            <person name="Arakawa K."/>
        </authorList>
    </citation>
    <scope>NUCLEOTIDE SEQUENCE</scope>
</reference>
<dbReference type="AlphaFoldDB" id="A0A8X6HX66"/>